<dbReference type="Proteomes" id="UP000095282">
    <property type="component" value="Unplaced"/>
</dbReference>
<feature type="transmembrane region" description="Helical" evidence="2">
    <location>
        <begin position="138"/>
        <end position="157"/>
    </location>
</feature>
<dbReference type="InterPro" id="IPR019428">
    <property type="entry name" value="7TM_GPCR_serpentine_rcpt_Str"/>
</dbReference>
<feature type="transmembrane region" description="Helical" evidence="2">
    <location>
        <begin position="248"/>
        <end position="273"/>
    </location>
</feature>
<dbReference type="PANTHER" id="PTHR46000">
    <property type="entry name" value="SEVEN TM RECEPTOR-RELATED"/>
    <property type="match status" value="1"/>
</dbReference>
<dbReference type="AlphaFoldDB" id="A0A1I7U5D2"/>
<dbReference type="eggNOG" id="ENOG502RVRW">
    <property type="taxonomic scope" value="Eukaryota"/>
</dbReference>
<feature type="transmembrane region" description="Helical" evidence="2">
    <location>
        <begin position="285"/>
        <end position="306"/>
    </location>
</feature>
<feature type="transmembrane region" description="Helical" evidence="2">
    <location>
        <begin position="15"/>
        <end position="36"/>
    </location>
</feature>
<evidence type="ECO:0000313" key="3">
    <source>
        <dbReference type="Proteomes" id="UP000095282"/>
    </source>
</evidence>
<organism evidence="3 4">
    <name type="scientific">Caenorhabditis tropicalis</name>
    <dbReference type="NCBI Taxonomy" id="1561998"/>
    <lineage>
        <taxon>Eukaryota</taxon>
        <taxon>Metazoa</taxon>
        <taxon>Ecdysozoa</taxon>
        <taxon>Nematoda</taxon>
        <taxon>Chromadorea</taxon>
        <taxon>Rhabditida</taxon>
        <taxon>Rhabditina</taxon>
        <taxon>Rhabditomorpha</taxon>
        <taxon>Rhabditoidea</taxon>
        <taxon>Rhabditidae</taxon>
        <taxon>Peloderinae</taxon>
        <taxon>Caenorhabditis</taxon>
    </lineage>
</organism>
<feature type="region of interest" description="Disordered" evidence="1">
    <location>
        <begin position="333"/>
        <end position="352"/>
    </location>
</feature>
<name>A0A1I7U5D2_9PELO</name>
<keyword evidence="2" id="KW-1133">Transmembrane helix</keyword>
<dbReference type="PANTHER" id="PTHR46000:SF11">
    <property type="entry name" value="SEVEN TM RECEPTOR"/>
    <property type="match status" value="1"/>
</dbReference>
<accession>A0A1I7U5D2</accession>
<dbReference type="SUPFAM" id="SSF81321">
    <property type="entry name" value="Family A G protein-coupled receptor-like"/>
    <property type="match status" value="1"/>
</dbReference>
<reference evidence="4" key="1">
    <citation type="submission" date="2016-11" db="UniProtKB">
        <authorList>
            <consortium name="WormBaseParasite"/>
        </authorList>
    </citation>
    <scope>IDENTIFICATION</scope>
</reference>
<proteinExistence type="predicted"/>
<keyword evidence="2" id="KW-0812">Transmembrane</keyword>
<dbReference type="Pfam" id="PF10326">
    <property type="entry name" value="7TM_GPCR_Str"/>
    <property type="match status" value="1"/>
</dbReference>
<feature type="transmembrane region" description="Helical" evidence="2">
    <location>
        <begin position="208"/>
        <end position="227"/>
    </location>
</feature>
<dbReference type="WBParaSite" id="Csp11.Scaffold629.g15021.t2">
    <property type="protein sequence ID" value="Csp11.Scaffold629.g15021.t2"/>
    <property type="gene ID" value="Csp11.Scaffold629.g15021"/>
</dbReference>
<feature type="transmembrane region" description="Helical" evidence="2">
    <location>
        <begin position="48"/>
        <end position="67"/>
    </location>
</feature>
<evidence type="ECO:0000313" key="4">
    <source>
        <dbReference type="WBParaSite" id="Csp11.Scaffold629.g15021.t2"/>
    </source>
</evidence>
<feature type="transmembrane region" description="Helical" evidence="2">
    <location>
        <begin position="97"/>
        <end position="117"/>
    </location>
</feature>
<keyword evidence="2" id="KW-0472">Membrane</keyword>
<keyword evidence="3" id="KW-1185">Reference proteome</keyword>
<dbReference type="STRING" id="1561998.A0A1I7U5D2"/>
<sequence length="352" mass="41202">MSATFARYVKYAESVAQFGFFSTIIFCFIFITLTIFGVKRNFGSYKNLLVLFSVVGIVFATIELILYPNVYSHNAGYIFYSTKRPFNISKETMTWCLAFYTAIYASTISMLSVQFVYRYWAIFDETKLRFFKGWKFSICFLHSVYFGIQWGFGVYYFDHIDDYSKNYLKQELLYRYNIDISEIPAMTLVAYDENGDIRWFNISCTLNMTFIISIQYSIIIYCAVFMYRKMESKLRILSFSLQNLHKQFFKTLILQILTPTITLFSPVLFIMLLPFLDIQTDLPTGIFLCALTIYPAMDAIIVMYIVKDYRKAMKNILKKYIDQLHKWLATSNDNTTSRTKSAPAKTSAVLNN</sequence>
<evidence type="ECO:0000256" key="1">
    <source>
        <dbReference type="SAM" id="MobiDB-lite"/>
    </source>
</evidence>
<protein>
    <submittedName>
        <fullName evidence="4">MARVEL domain-containing protein</fullName>
    </submittedName>
</protein>
<evidence type="ECO:0000256" key="2">
    <source>
        <dbReference type="SAM" id="Phobius"/>
    </source>
</evidence>